<dbReference type="SUPFAM" id="SSF51182">
    <property type="entry name" value="RmlC-like cupins"/>
    <property type="match status" value="1"/>
</dbReference>
<dbReference type="CDD" id="cd20294">
    <property type="entry name" value="cupin_KduI_N"/>
    <property type="match status" value="1"/>
</dbReference>
<dbReference type="NCBIfam" id="NF002091">
    <property type="entry name" value="PRK00924.1"/>
    <property type="match status" value="1"/>
</dbReference>
<evidence type="ECO:0000256" key="6">
    <source>
        <dbReference type="HAMAP-Rule" id="MF_00687"/>
    </source>
</evidence>
<dbReference type="RefSeq" id="WP_013991641.1">
    <property type="nucleotide sequence ID" value="NC_015844.1"/>
</dbReference>
<dbReference type="InterPro" id="IPR021120">
    <property type="entry name" value="KduI/IolB_isomerase"/>
</dbReference>
<evidence type="ECO:0000256" key="4">
    <source>
        <dbReference type="ARBA" id="ARBA00022833"/>
    </source>
</evidence>
<keyword evidence="8" id="KW-1185">Reference proteome</keyword>
<dbReference type="AlphaFoldDB" id="G0L939"/>
<dbReference type="HOGENOM" id="CLU_062609_0_0_10"/>
<name>G0L939_ZOBGA</name>
<keyword evidence="5 6" id="KW-0413">Isomerase</keyword>
<dbReference type="EMBL" id="FP476056">
    <property type="protein sequence ID" value="CAZ94328.1"/>
    <property type="molecule type" value="Genomic_DNA"/>
</dbReference>
<sequence>MKSTFKIRYATHPDDAKTYDTQRLRKDFLVNDIFTEDEVNLTYSHYDRFIMGGAMPVHEKLQLESIPFFATKYFLQKKEMGIINIGQKGKVIADGQTYELEHKDALYLGSDVKDISFESEEASKPSKFYLNACIAHKALPSKLISFADAPVLELGTTEESNKRKLYQHIVPHTVETCQLMMGITSPELGNAWNTMPAHVHELRMEAYFYFDVPEGKAAAHIMGQPQETRILWVANEQAVISPPWSIHCAAGTSPYSFIWGMAGDDDPIVPYPISELQ</sequence>
<dbReference type="PANTHER" id="PTHR38461:SF1">
    <property type="entry name" value="4-DEOXY-L-THREO-5-HEXOSULOSE-URONATE KETOL-ISOMERASE"/>
    <property type="match status" value="1"/>
</dbReference>
<evidence type="ECO:0000256" key="2">
    <source>
        <dbReference type="ARBA" id="ARBA00008086"/>
    </source>
</evidence>
<dbReference type="STRING" id="63186.ZOBELLIA_255"/>
<feature type="binding site" evidence="6">
    <location>
        <position position="205"/>
    </location>
    <ligand>
        <name>Zn(2+)</name>
        <dbReference type="ChEBI" id="CHEBI:29105"/>
    </ligand>
</feature>
<dbReference type="Gene3D" id="2.60.120.10">
    <property type="entry name" value="Jelly Rolls"/>
    <property type="match status" value="1"/>
</dbReference>
<dbReference type="HAMAP" id="MF_00687">
    <property type="entry name" value="KduI"/>
    <property type="match status" value="1"/>
</dbReference>
<dbReference type="GO" id="GO:0019698">
    <property type="term" value="P:D-galacturonate catabolic process"/>
    <property type="evidence" value="ECO:0007669"/>
    <property type="project" value="TreeGrafter"/>
</dbReference>
<dbReference type="InterPro" id="IPR014710">
    <property type="entry name" value="RmlC-like_jellyroll"/>
</dbReference>
<comment type="similarity">
    <text evidence="2 6">Belongs to the KduI family.</text>
</comment>
<comment type="catalytic activity">
    <reaction evidence="1 6">
        <text>5-dehydro-4-deoxy-D-glucuronate = 3-deoxy-D-glycero-2,5-hexodiulosonate</text>
        <dbReference type="Rhea" id="RHEA:23896"/>
        <dbReference type="ChEBI" id="CHEBI:17117"/>
        <dbReference type="ChEBI" id="CHEBI:29071"/>
        <dbReference type="EC" id="5.3.1.17"/>
    </reaction>
</comment>
<dbReference type="PANTHER" id="PTHR38461">
    <property type="entry name" value="4-DEOXY-L-THREO-5-HEXOSULOSE-URONATE KETOL-ISOMERASE"/>
    <property type="match status" value="1"/>
</dbReference>
<feature type="binding site" evidence="6">
    <location>
        <position position="198"/>
    </location>
    <ligand>
        <name>Zn(2+)</name>
        <dbReference type="ChEBI" id="CHEBI:29105"/>
    </ligand>
</feature>
<evidence type="ECO:0000256" key="3">
    <source>
        <dbReference type="ARBA" id="ARBA00022723"/>
    </source>
</evidence>
<dbReference type="PIRSF" id="PIRSF006625">
    <property type="entry name" value="KduI"/>
    <property type="match status" value="1"/>
</dbReference>
<dbReference type="GO" id="GO:0008270">
    <property type="term" value="F:zinc ion binding"/>
    <property type="evidence" value="ECO:0007669"/>
    <property type="project" value="UniProtKB-UniRule"/>
</dbReference>
<evidence type="ECO:0000256" key="1">
    <source>
        <dbReference type="ARBA" id="ARBA00000552"/>
    </source>
</evidence>
<dbReference type="KEGG" id="zga:ZOBELLIA_255"/>
<reference evidence="8" key="1">
    <citation type="submission" date="2009-07" db="EMBL/GenBank/DDBJ databases">
        <title>Complete genome sequence of Zobellia galactanivorans Dsij.</title>
        <authorList>
            <consortium name="Genoscope - CEA"/>
        </authorList>
    </citation>
    <scope>NUCLEOTIDE SEQUENCE [LARGE SCALE GENOMIC DNA]</scope>
    <source>
        <strain evidence="8">DSM 12802 / CCUG 47099 / CIP 106680 / NCIMB 13871 / Dsij</strain>
    </source>
</reference>
<dbReference type="GO" id="GO:0042840">
    <property type="term" value="P:D-glucuronate catabolic process"/>
    <property type="evidence" value="ECO:0007669"/>
    <property type="project" value="TreeGrafter"/>
</dbReference>
<gene>
    <name evidence="6" type="primary">kduI</name>
    <name evidence="7" type="synonym">kduI2</name>
    <name evidence="7" type="ordered locus">zobellia_255</name>
</gene>
<dbReference type="Gene3D" id="2.60.120.520">
    <property type="entry name" value="pectin degrading enzyme 5-keto 4- deoxyuronate isomerase, domain 1"/>
    <property type="match status" value="1"/>
</dbReference>
<dbReference type="Pfam" id="PF04962">
    <property type="entry name" value="KduI"/>
    <property type="match status" value="1"/>
</dbReference>
<feature type="binding site" evidence="6">
    <location>
        <position position="247"/>
    </location>
    <ligand>
        <name>Zn(2+)</name>
        <dbReference type="ChEBI" id="CHEBI:29105"/>
    </ligand>
</feature>
<dbReference type="GO" id="GO:0045490">
    <property type="term" value="P:pectin catabolic process"/>
    <property type="evidence" value="ECO:0007669"/>
    <property type="project" value="UniProtKB-UniRule"/>
</dbReference>
<dbReference type="InterPro" id="IPR011051">
    <property type="entry name" value="RmlC_Cupin_sf"/>
</dbReference>
<dbReference type="PATRIC" id="fig|63186.3.peg.258"/>
<dbReference type="Proteomes" id="UP000008898">
    <property type="component" value="Chromosome"/>
</dbReference>
<dbReference type="GO" id="GO:0008697">
    <property type="term" value="F:4-deoxy-L-threo-5-hexosulose-uronate ketol-isomerase activity"/>
    <property type="evidence" value="ECO:0007669"/>
    <property type="project" value="UniProtKB-UniRule"/>
</dbReference>
<dbReference type="OrthoDB" id="9770644at2"/>
<proteinExistence type="inferred from homology"/>
<dbReference type="EC" id="5.3.1.17" evidence="6"/>
<organism evidence="7 8">
    <name type="scientific">Zobellia galactanivorans (strain DSM 12802 / CCUG 47099 / CIP 106680 / NCIMB 13871 / Dsij)</name>
    <dbReference type="NCBI Taxonomy" id="63186"/>
    <lineage>
        <taxon>Bacteria</taxon>
        <taxon>Pseudomonadati</taxon>
        <taxon>Bacteroidota</taxon>
        <taxon>Flavobacteriia</taxon>
        <taxon>Flavobacteriales</taxon>
        <taxon>Flavobacteriaceae</taxon>
        <taxon>Zobellia</taxon>
    </lineage>
</organism>
<evidence type="ECO:0000256" key="5">
    <source>
        <dbReference type="ARBA" id="ARBA00023235"/>
    </source>
</evidence>
<reference evidence="7 8" key="2">
    <citation type="journal article" date="2012" name="Environ. Microbiol.">
        <title>Characterization of the first alginolytic operons in a marine bacterium: from their emergence in marine Flavobacteriia to their independent transfers to marine Proteobacteria and human gut Bacteroides.</title>
        <authorList>
            <person name="Thomas F."/>
            <person name="Barbeyron T."/>
            <person name="Tonon T."/>
            <person name="Genicot S."/>
            <person name="Czjzek M."/>
            <person name="Michel G."/>
        </authorList>
    </citation>
    <scope>NUCLEOTIDE SEQUENCE [LARGE SCALE GENOMIC DNA]</scope>
    <source>
        <strain evidence="8">DSM 12802 / CCUG 47099 / CIP 106680 / NCIMB 13871 / Dsij</strain>
    </source>
</reference>
<evidence type="ECO:0000313" key="8">
    <source>
        <dbReference type="Proteomes" id="UP000008898"/>
    </source>
</evidence>
<dbReference type="UniPathway" id="UPA00545">
    <property type="reaction ID" value="UER00826"/>
</dbReference>
<keyword evidence="4 6" id="KW-0862">Zinc</keyword>
<protein>
    <recommendedName>
        <fullName evidence="6">4-deoxy-L-threo-5-hexosulose-uronate ketol-isomerase</fullName>
        <ecNumber evidence="6">5.3.1.17</ecNumber>
    </recommendedName>
    <alternativeName>
        <fullName evidence="6">5-keto-4-deoxyuronate isomerase</fullName>
    </alternativeName>
    <alternativeName>
        <fullName evidence="6">DKI isomerase</fullName>
    </alternativeName>
</protein>
<keyword evidence="3 6" id="KW-0479">Metal-binding</keyword>
<evidence type="ECO:0000313" key="7">
    <source>
        <dbReference type="EMBL" id="CAZ94328.1"/>
    </source>
</evidence>
<accession>G0L939</accession>
<comment type="function">
    <text evidence="6">Catalyzes the isomerization of 5-dehydro-4-deoxy-D-glucuronate to 3-deoxy-D-glycero-2,5-hexodiulosonate.</text>
</comment>
<comment type="cofactor">
    <cofactor evidence="6">
        <name>Zn(2+)</name>
        <dbReference type="ChEBI" id="CHEBI:29105"/>
    </cofactor>
    <text evidence="6">Binds 1 zinc ion per subunit.</text>
</comment>
<dbReference type="InterPro" id="IPR007045">
    <property type="entry name" value="KduI"/>
</dbReference>
<dbReference type="CDD" id="cd20491">
    <property type="entry name" value="cupin_KduI_C"/>
    <property type="match status" value="1"/>
</dbReference>
<feature type="binding site" evidence="6">
    <location>
        <position position="200"/>
    </location>
    <ligand>
        <name>Zn(2+)</name>
        <dbReference type="ChEBI" id="CHEBI:29105"/>
    </ligand>
</feature>
<dbReference type="InterPro" id="IPR027449">
    <property type="entry name" value="KduI_N"/>
</dbReference>
<comment type="pathway">
    <text evidence="6">Glycan metabolism; pectin degradation; 2-dehydro-3-deoxy-D-gluconate from pectin: step 4/5.</text>
</comment>